<name>A0A4R9M3Y1_9LEPT</name>
<dbReference type="Gene3D" id="1.10.150.690">
    <property type="entry name" value="DUF2063"/>
    <property type="match status" value="1"/>
</dbReference>
<dbReference type="InterPro" id="IPR044922">
    <property type="entry name" value="DUF2063_N_sf"/>
</dbReference>
<feature type="domain" description="Putative DNA-binding" evidence="1">
    <location>
        <begin position="30"/>
        <end position="100"/>
    </location>
</feature>
<evidence type="ECO:0000259" key="1">
    <source>
        <dbReference type="Pfam" id="PF09836"/>
    </source>
</evidence>
<dbReference type="InterPro" id="IPR018640">
    <property type="entry name" value="DUF2063"/>
</dbReference>
<organism evidence="2 3">
    <name type="scientific">Leptospira idonii</name>
    <dbReference type="NCBI Taxonomy" id="1193500"/>
    <lineage>
        <taxon>Bacteria</taxon>
        <taxon>Pseudomonadati</taxon>
        <taxon>Spirochaetota</taxon>
        <taxon>Spirochaetia</taxon>
        <taxon>Leptospirales</taxon>
        <taxon>Leptospiraceae</taxon>
        <taxon>Leptospira</taxon>
    </lineage>
</organism>
<proteinExistence type="predicted"/>
<evidence type="ECO:0000313" key="3">
    <source>
        <dbReference type="Proteomes" id="UP000298058"/>
    </source>
</evidence>
<dbReference type="Pfam" id="PF09836">
    <property type="entry name" value="DUF2063"/>
    <property type="match status" value="1"/>
</dbReference>
<protein>
    <submittedName>
        <fullName evidence="2">DUF2063 domain-containing protein</fullName>
    </submittedName>
</protein>
<evidence type="ECO:0000313" key="2">
    <source>
        <dbReference type="EMBL" id="TGN20681.1"/>
    </source>
</evidence>
<gene>
    <name evidence="2" type="ORF">EHS15_02140</name>
</gene>
<sequence>MTPLSKIQSSYFLSVRTGEHSELLRLLSGAAGKLSKEEAVQVYEDAYLYRFAEVLSEKFPAVRNVLGEEDFFSLAREYISRTPSFCYDISRYGENFPQFISEVYPKYPILSDLAKLESELDLLFRKKQHIPYVWSDHYESNDLESAIFSFGESLSLISFEHSVLGIWEKRNTDESFDVEFLSEKENLLIYKKREELFIRRLDEDEFLFLDHLRKGNSVGDTLSLLESVLQLDERRVGEWFFALAEMEIVSSVEIRNTP</sequence>
<dbReference type="RefSeq" id="WP_135758896.1">
    <property type="nucleotide sequence ID" value="NZ_RQHW01000008.1"/>
</dbReference>
<dbReference type="EMBL" id="RQHW01000008">
    <property type="protein sequence ID" value="TGN20681.1"/>
    <property type="molecule type" value="Genomic_DNA"/>
</dbReference>
<dbReference type="OrthoDB" id="343356at2"/>
<dbReference type="AlphaFoldDB" id="A0A4R9M3Y1"/>
<dbReference type="Proteomes" id="UP000298058">
    <property type="component" value="Unassembled WGS sequence"/>
</dbReference>
<reference evidence="2" key="1">
    <citation type="journal article" date="2019" name="PLoS Negl. Trop. Dis.">
        <title>Revisiting the worldwide diversity of Leptospira species in the environment.</title>
        <authorList>
            <person name="Vincent A.T."/>
            <person name="Schiettekatte O."/>
            <person name="Bourhy P."/>
            <person name="Veyrier F.J."/>
            <person name="Picardeau M."/>
        </authorList>
    </citation>
    <scope>NUCLEOTIDE SEQUENCE [LARGE SCALE GENOMIC DNA]</scope>
    <source>
        <strain evidence="2">201300427</strain>
    </source>
</reference>
<comment type="caution">
    <text evidence="2">The sequence shown here is derived from an EMBL/GenBank/DDBJ whole genome shotgun (WGS) entry which is preliminary data.</text>
</comment>
<keyword evidence="3" id="KW-1185">Reference proteome</keyword>
<accession>A0A4R9M3Y1</accession>